<dbReference type="EMBL" id="MF805809">
    <property type="protein sequence ID" value="ATI15795.1"/>
    <property type="molecule type" value="Genomic_DNA"/>
</dbReference>
<dbReference type="RefSeq" id="YP_009984421.1">
    <property type="nucleotide sequence ID" value="NC_052652.1"/>
</dbReference>
<dbReference type="Proteomes" id="UP000230824">
    <property type="component" value="Segment"/>
</dbReference>
<proteinExistence type="predicted"/>
<protein>
    <submittedName>
        <fullName evidence="1">Uncharacterized protein</fullName>
    </submittedName>
</protein>
<evidence type="ECO:0000313" key="2">
    <source>
        <dbReference type="Proteomes" id="UP000230824"/>
    </source>
</evidence>
<dbReference type="GeneID" id="62611765"/>
<organism evidence="1 2">
    <name type="scientific">Escherichia phage vB_EcoM_PHB05</name>
    <dbReference type="NCBI Taxonomy" id="2041347"/>
    <lineage>
        <taxon>Viruses</taxon>
        <taxon>Duplodnaviria</taxon>
        <taxon>Heunggongvirae</taxon>
        <taxon>Uroviricota</taxon>
        <taxon>Caudoviricetes</taxon>
        <taxon>Stephanstirmvirinae</taxon>
        <taxon>Justusliebigvirus</taxon>
        <taxon>Justusliebigvirus PHB05</taxon>
    </lineage>
</organism>
<keyword evidence="2" id="KW-1185">Reference proteome</keyword>
<reference evidence="1 2" key="1">
    <citation type="submission" date="2017-09" db="EMBL/GenBank/DDBJ databases">
        <title>Phage vB_EcoM_PHB05 against multidrug-resistant shiga toxin-producing Escherichia.</title>
        <authorList>
            <person name="Chen Y."/>
            <person name="Song J."/>
            <person name="Wu B."/>
        </authorList>
    </citation>
    <scope>NUCLEOTIDE SEQUENCE [LARGE SCALE GENOMIC DNA]</scope>
    <source>
        <strain evidence="1">Wastewater</strain>
    </source>
</reference>
<sequence>MTLIEIDRNGIDECYQAGLVKPNEFRQIYIDKIEKEISLRLENMTTLQKVQMFFSWLKGEDWLTKYYQELSDSQEGLFECIINVAGSNSELLLIDEEDSKLLFLSSIFHKKSMLVRNCSDLLNHPLTRTNKILVDKETLRAIDYLRKYVSGGKAVLKTLQEEVQ</sequence>
<dbReference type="KEGG" id="vg:62611765"/>
<name>A0A291LA60_9CAUD</name>
<evidence type="ECO:0000313" key="1">
    <source>
        <dbReference type="EMBL" id="ATI15795.1"/>
    </source>
</evidence>
<accession>A0A291LA60</accession>